<keyword evidence="2" id="KW-1185">Reference proteome</keyword>
<dbReference type="Gene3D" id="1.20.5.360">
    <property type="entry name" value="SFTPD helical domain"/>
    <property type="match status" value="1"/>
</dbReference>
<proteinExistence type="predicted"/>
<reference evidence="1 2" key="2">
    <citation type="submission" date="2019-04" db="EMBL/GenBank/DDBJ databases">
        <title>The genome sequence of big-headed turtle.</title>
        <authorList>
            <person name="Gong S."/>
        </authorList>
    </citation>
    <scope>NUCLEOTIDE SEQUENCE [LARGE SCALE GENOMIC DNA]</scope>
    <source>
        <strain evidence="1">DO16091913</strain>
        <tissue evidence="1">Muscle</tissue>
    </source>
</reference>
<evidence type="ECO:0000313" key="1">
    <source>
        <dbReference type="EMBL" id="TFK09460.1"/>
    </source>
</evidence>
<dbReference type="EMBL" id="QXTE01000052">
    <property type="protein sequence ID" value="TFK09460.1"/>
    <property type="molecule type" value="Genomic_DNA"/>
</dbReference>
<gene>
    <name evidence="1" type="ORF">DR999_PMT07478</name>
</gene>
<dbReference type="AlphaFoldDB" id="A0A4D9ETI7"/>
<accession>A0A4D9ETI7</accession>
<name>A0A4D9ETI7_9SAUR</name>
<dbReference type="Proteomes" id="UP000297703">
    <property type="component" value="Unassembled WGS sequence"/>
</dbReference>
<comment type="caution">
    <text evidence="1">The sequence shown here is derived from an EMBL/GenBank/DDBJ whole genome shotgun (WGS) entry which is preliminary data.</text>
</comment>
<organism evidence="1 2">
    <name type="scientific">Platysternon megacephalum</name>
    <name type="common">big-headed turtle</name>
    <dbReference type="NCBI Taxonomy" id="55544"/>
    <lineage>
        <taxon>Eukaryota</taxon>
        <taxon>Metazoa</taxon>
        <taxon>Chordata</taxon>
        <taxon>Craniata</taxon>
        <taxon>Vertebrata</taxon>
        <taxon>Euteleostomi</taxon>
        <taxon>Archelosauria</taxon>
        <taxon>Testudinata</taxon>
        <taxon>Testudines</taxon>
        <taxon>Cryptodira</taxon>
        <taxon>Durocryptodira</taxon>
        <taxon>Testudinoidea</taxon>
        <taxon>Platysternidae</taxon>
        <taxon>Platysternon</taxon>
    </lineage>
</organism>
<protein>
    <submittedName>
        <fullName evidence="1">Zinc-binding alcohol dehydrogenase domain-containing protein 2</fullName>
    </submittedName>
</protein>
<sequence>MNPHAYPDEVKPLSYAFSCFSHPPPGNVIELDHLKTQVRELQAQLKALQATVSKGQKGSQKQLPHYSVMKVTWMYSANVSS</sequence>
<reference evidence="1 2" key="1">
    <citation type="submission" date="2019-04" db="EMBL/GenBank/DDBJ databases">
        <title>Draft genome of the big-headed turtle Platysternon megacephalum.</title>
        <authorList>
            <person name="Gong S."/>
        </authorList>
    </citation>
    <scope>NUCLEOTIDE SEQUENCE [LARGE SCALE GENOMIC DNA]</scope>
    <source>
        <strain evidence="1">DO16091913</strain>
        <tissue evidence="1">Muscle</tissue>
    </source>
</reference>
<evidence type="ECO:0000313" key="2">
    <source>
        <dbReference type="Proteomes" id="UP000297703"/>
    </source>
</evidence>